<reference evidence="3" key="2">
    <citation type="journal article" date="2020" name="Microorganisms">
        <title>Osmotic Adaptation and Compatible Solute Biosynthesis of Phototrophic Bacteria as Revealed from Genome Analyses.</title>
        <authorList>
            <person name="Imhoff J.F."/>
            <person name="Rahn T."/>
            <person name="Kunzel S."/>
            <person name="Keller A."/>
            <person name="Neulinger S.C."/>
        </authorList>
    </citation>
    <scope>NUCLEOTIDE SEQUENCE</scope>
    <source>
        <strain evidence="3">DSM 9154</strain>
    </source>
</reference>
<dbReference type="AlphaFoldDB" id="A0A934V276"/>
<proteinExistence type="predicted"/>
<dbReference type="Pfam" id="PF01609">
    <property type="entry name" value="DDE_Tnp_1"/>
    <property type="match status" value="1"/>
</dbReference>
<dbReference type="RefSeq" id="WP_081728960.1">
    <property type="nucleotide sequence ID" value="NZ_NRRE01000035.1"/>
</dbReference>
<reference evidence="3" key="1">
    <citation type="submission" date="2017-08" db="EMBL/GenBank/DDBJ databases">
        <authorList>
            <person name="Imhoff J.F."/>
            <person name="Rahn T."/>
            <person name="Kuenzel S."/>
            <person name="Neulinger S.C."/>
        </authorList>
    </citation>
    <scope>NUCLEOTIDE SEQUENCE</scope>
    <source>
        <strain evidence="3">DSM 9154</strain>
    </source>
</reference>
<evidence type="ECO:0000256" key="1">
    <source>
        <dbReference type="SAM" id="MobiDB-lite"/>
    </source>
</evidence>
<gene>
    <name evidence="3" type="ORF">CKO21_18335</name>
</gene>
<dbReference type="SUPFAM" id="SSF53098">
    <property type="entry name" value="Ribonuclease H-like"/>
    <property type="match status" value="1"/>
</dbReference>
<evidence type="ECO:0000313" key="3">
    <source>
        <dbReference type="EMBL" id="MBK1699208.1"/>
    </source>
</evidence>
<dbReference type="GO" id="GO:0003677">
    <property type="term" value="F:DNA binding"/>
    <property type="evidence" value="ECO:0007669"/>
    <property type="project" value="InterPro"/>
</dbReference>
<dbReference type="EMBL" id="NRRE01000035">
    <property type="protein sequence ID" value="MBK1699208.1"/>
    <property type="molecule type" value="Genomic_DNA"/>
</dbReference>
<protein>
    <recommendedName>
        <fullName evidence="2">Transposase IS4-like domain-containing protein</fullName>
    </recommendedName>
</protein>
<accession>A0A934V276</accession>
<dbReference type="Proteomes" id="UP000778970">
    <property type="component" value="Unassembled WGS sequence"/>
</dbReference>
<dbReference type="InterPro" id="IPR002559">
    <property type="entry name" value="Transposase_11"/>
</dbReference>
<feature type="compositionally biased region" description="Basic and acidic residues" evidence="1">
    <location>
        <begin position="26"/>
        <end position="37"/>
    </location>
</feature>
<sequence>MESVRSWQILRSIRLQDRGCGWSRQRPRDPAPPRKDAAASASDAGRVRVEPTGSASRDGTGRGGSPARLDGIYVVRTNVPAESLSAAQAVGAYKSLGQVERAFRSLKTVDLEIRPVFHWAADRVRAHVFLCMLAYYV</sequence>
<dbReference type="InterPro" id="IPR012337">
    <property type="entry name" value="RNaseH-like_sf"/>
</dbReference>
<evidence type="ECO:0000313" key="4">
    <source>
        <dbReference type="Proteomes" id="UP000778970"/>
    </source>
</evidence>
<dbReference type="GO" id="GO:0004803">
    <property type="term" value="F:transposase activity"/>
    <property type="evidence" value="ECO:0007669"/>
    <property type="project" value="InterPro"/>
</dbReference>
<feature type="domain" description="Transposase IS4-like" evidence="2">
    <location>
        <begin position="16"/>
        <end position="135"/>
    </location>
</feature>
<feature type="region of interest" description="Disordered" evidence="1">
    <location>
        <begin position="19"/>
        <end position="68"/>
    </location>
</feature>
<keyword evidence="4" id="KW-1185">Reference proteome</keyword>
<organism evidence="3 4">
    <name type="scientific">Rhodovibrio salinarum</name>
    <dbReference type="NCBI Taxonomy" id="1087"/>
    <lineage>
        <taxon>Bacteria</taxon>
        <taxon>Pseudomonadati</taxon>
        <taxon>Pseudomonadota</taxon>
        <taxon>Alphaproteobacteria</taxon>
        <taxon>Rhodospirillales</taxon>
        <taxon>Rhodovibrionaceae</taxon>
        <taxon>Rhodovibrio</taxon>
    </lineage>
</organism>
<dbReference type="GO" id="GO:0006313">
    <property type="term" value="P:DNA transposition"/>
    <property type="evidence" value="ECO:0007669"/>
    <property type="project" value="InterPro"/>
</dbReference>
<comment type="caution">
    <text evidence="3">The sequence shown here is derived from an EMBL/GenBank/DDBJ whole genome shotgun (WGS) entry which is preliminary data.</text>
</comment>
<name>A0A934V276_9PROT</name>
<evidence type="ECO:0000259" key="2">
    <source>
        <dbReference type="Pfam" id="PF01609"/>
    </source>
</evidence>